<gene>
    <name evidence="1" type="ORF">BH720_008055</name>
</gene>
<dbReference type="Proteomes" id="UP000095472">
    <property type="component" value="Chromosome"/>
</dbReference>
<organism evidence="1 2">
    <name type="scientific">Desertifilum tharense IPPAS B-1220</name>
    <dbReference type="NCBI Taxonomy" id="1781255"/>
    <lineage>
        <taxon>Bacteria</taxon>
        <taxon>Bacillati</taxon>
        <taxon>Cyanobacteriota</taxon>
        <taxon>Cyanophyceae</taxon>
        <taxon>Desertifilales</taxon>
        <taxon>Desertifilaceae</taxon>
        <taxon>Desertifilum</taxon>
    </lineage>
</organism>
<evidence type="ECO:0000313" key="1">
    <source>
        <dbReference type="EMBL" id="XPM67068.1"/>
    </source>
</evidence>
<dbReference type="EMBL" id="CP182909">
    <property type="protein sequence ID" value="XPM67068.1"/>
    <property type="molecule type" value="Genomic_DNA"/>
</dbReference>
<sequence>MHLTAAPFSPPEPTHRVRLGIAKSPIDASNVFLYHKTTQRTVYQQMQQAHPEFEDVLLWNERGQLTESCIANLIVEWEDEWYTPPVECGLLAGTMRSRLLQQGKVKERVIRLEDLQHCSRLFLVNSVRQIQEASLLKSLV</sequence>
<reference evidence="1 2" key="1">
    <citation type="journal article" date="2016" name="Genome Announc.">
        <title>Draft Genome Sequence of the Thermotolerant Cyanobacterium Desertifilum sp. IPPAS B-1220.</title>
        <authorList>
            <person name="Mironov K.S."/>
            <person name="Sinetova M.A."/>
            <person name="Bolatkhan K."/>
            <person name="Zayadan B.K."/>
            <person name="Ustinova V.V."/>
            <person name="Kupriyanova E.V."/>
            <person name="Skrypnik A.N."/>
            <person name="Gogoleva N.E."/>
            <person name="Gogolev Y.V."/>
            <person name="Los D.A."/>
        </authorList>
    </citation>
    <scope>NUCLEOTIDE SEQUENCE [LARGE SCALE GENOMIC DNA]</scope>
    <source>
        <strain evidence="1 2">IPPAS B-1220</strain>
    </source>
</reference>
<proteinExistence type="predicted"/>
<name>A0ACD5H1U1_9CYAN</name>
<keyword evidence="2" id="KW-1185">Reference proteome</keyword>
<keyword evidence="1" id="KW-0032">Aminotransferase</keyword>
<keyword evidence="1" id="KW-0808">Transferase</keyword>
<evidence type="ECO:0000313" key="2">
    <source>
        <dbReference type="Proteomes" id="UP000095472"/>
    </source>
</evidence>
<protein>
    <submittedName>
        <fullName evidence="1">Aminotransferase class IV</fullName>
    </submittedName>
</protein>
<accession>A0ACD5H1U1</accession>